<dbReference type="AlphaFoldDB" id="A0A7R9JX26"/>
<name>A0A7R9JX26_TIMGE</name>
<reference evidence="2" key="1">
    <citation type="submission" date="2020-11" db="EMBL/GenBank/DDBJ databases">
        <authorList>
            <person name="Tran Van P."/>
        </authorList>
    </citation>
    <scope>NUCLEOTIDE SEQUENCE</scope>
</reference>
<dbReference type="PANTHER" id="PTHR12991:SF10">
    <property type="entry name" value="GATOR COMPLEX PROTEIN NPRL2"/>
    <property type="match status" value="1"/>
</dbReference>
<dbReference type="Pfam" id="PF06218">
    <property type="entry name" value="NPR2"/>
    <property type="match status" value="2"/>
</dbReference>
<dbReference type="GO" id="GO:0034198">
    <property type="term" value="P:cellular response to amino acid starvation"/>
    <property type="evidence" value="ECO:0007669"/>
    <property type="project" value="TreeGrafter"/>
</dbReference>
<proteinExistence type="inferred from homology"/>
<dbReference type="PANTHER" id="PTHR12991">
    <property type="entry name" value="NITROGEN PERMEASE REGULATOR 2/TUMOR SUPPRESSOR CANDIDATE 4"/>
    <property type="match status" value="1"/>
</dbReference>
<protein>
    <submittedName>
        <fullName evidence="2">Uncharacterized protein</fullName>
    </submittedName>
</protein>
<dbReference type="InterPro" id="IPR009348">
    <property type="entry name" value="NPR2-like"/>
</dbReference>
<dbReference type="GO" id="GO:1990130">
    <property type="term" value="C:GATOR1 complex"/>
    <property type="evidence" value="ECO:0007669"/>
    <property type="project" value="TreeGrafter"/>
</dbReference>
<dbReference type="GO" id="GO:0010508">
    <property type="term" value="P:positive regulation of autophagy"/>
    <property type="evidence" value="ECO:0007669"/>
    <property type="project" value="TreeGrafter"/>
</dbReference>
<sequence length="363" mass="40403">MNEEDQSFEGCGTEGPLRCIFLCEFHPIAGPKITCQVPDNYISKDMFDAVSVYIIPKAAQLQRSIITVTLHDSKILGFPIRIDNKKYARNAFHFNLCFVCDAWTRSVPYEPVVKKLSDYLVNIKLYSGALIVPGASNPALTTITMELESHFLSKAGGQIEAGKAHLPVMFKQVIQDLNVHKMCTLTVTRHPNRPSLVLNCVLVIAEGTTTTHLKLTRLVQDPEPVLDHQVPVFLEDQGSFQVEQWDLTTNQVITATSRLTTCLLANALVVLSSTAEDGEIEVRISVLPYIDGFNHVSRIAAEADVDINLVKACVQNLVYYSVVTLIPIFQYSNVYSVTPKIKMLSIDKELQQRCIKFVSKSGS</sequence>
<dbReference type="GO" id="GO:0005774">
    <property type="term" value="C:vacuolar membrane"/>
    <property type="evidence" value="ECO:0007669"/>
    <property type="project" value="TreeGrafter"/>
</dbReference>
<organism evidence="2">
    <name type="scientific">Timema genevievae</name>
    <name type="common">Walking stick</name>
    <dbReference type="NCBI Taxonomy" id="629358"/>
    <lineage>
        <taxon>Eukaryota</taxon>
        <taxon>Metazoa</taxon>
        <taxon>Ecdysozoa</taxon>
        <taxon>Arthropoda</taxon>
        <taxon>Hexapoda</taxon>
        <taxon>Insecta</taxon>
        <taxon>Pterygota</taxon>
        <taxon>Neoptera</taxon>
        <taxon>Polyneoptera</taxon>
        <taxon>Phasmatodea</taxon>
        <taxon>Timematodea</taxon>
        <taxon>Timematoidea</taxon>
        <taxon>Timematidae</taxon>
        <taxon>Timema</taxon>
    </lineage>
</organism>
<dbReference type="EMBL" id="OE840513">
    <property type="protein sequence ID" value="CAD7590934.1"/>
    <property type="molecule type" value="Genomic_DNA"/>
</dbReference>
<dbReference type="GO" id="GO:0005096">
    <property type="term" value="F:GTPase activator activity"/>
    <property type="evidence" value="ECO:0007669"/>
    <property type="project" value="TreeGrafter"/>
</dbReference>
<dbReference type="GO" id="GO:1904262">
    <property type="term" value="P:negative regulation of TORC1 signaling"/>
    <property type="evidence" value="ECO:0007669"/>
    <property type="project" value="TreeGrafter"/>
</dbReference>
<evidence type="ECO:0000313" key="2">
    <source>
        <dbReference type="EMBL" id="CAD7590934.1"/>
    </source>
</evidence>
<accession>A0A7R9JX26</accession>
<comment type="similarity">
    <text evidence="1">Belongs to the NPR2 family.</text>
</comment>
<evidence type="ECO:0000256" key="1">
    <source>
        <dbReference type="ARBA" id="ARBA00008433"/>
    </source>
</evidence>
<gene>
    <name evidence="2" type="ORF">TGEB3V08_LOCUS4387</name>
</gene>